<gene>
    <name evidence="10" type="primary">aggC</name>
    <name evidence="10" type="ORF">F9B07_27440</name>
</gene>
<keyword evidence="9" id="KW-1029">Fimbrium biogenesis</keyword>
<keyword evidence="8 9" id="KW-0998">Cell outer membrane</keyword>
<dbReference type="Pfam" id="PF13953">
    <property type="entry name" value="PapC_C"/>
    <property type="match status" value="1"/>
</dbReference>
<organism evidence="10 11">
    <name type="scientific">Escherichia coli</name>
    <dbReference type="NCBI Taxonomy" id="562"/>
    <lineage>
        <taxon>Bacteria</taxon>
        <taxon>Pseudomonadati</taxon>
        <taxon>Pseudomonadota</taxon>
        <taxon>Gammaproteobacteria</taxon>
        <taxon>Enterobacterales</taxon>
        <taxon>Enterobacteriaceae</taxon>
        <taxon>Escherichia</taxon>
    </lineage>
</organism>
<evidence type="ECO:0000313" key="10">
    <source>
        <dbReference type="EMBL" id="MTE92434.1"/>
    </source>
</evidence>
<dbReference type="Gene3D" id="2.60.40.3110">
    <property type="match status" value="1"/>
</dbReference>
<comment type="similarity">
    <text evidence="2 9">Belongs to the fimbrial export usher family.</text>
</comment>
<dbReference type="InterPro" id="IPR025885">
    <property type="entry name" value="PapC_N"/>
</dbReference>
<dbReference type="GO" id="GO:0009279">
    <property type="term" value="C:cell outer membrane"/>
    <property type="evidence" value="ECO:0007669"/>
    <property type="project" value="UniProtKB-SubCell"/>
</dbReference>
<dbReference type="RefSeq" id="WP_089622874.1">
    <property type="nucleotide sequence ID" value="NZ_CAJGEJ010000024.1"/>
</dbReference>
<dbReference type="EMBL" id="WCEW01000078">
    <property type="protein sequence ID" value="MTE92434.1"/>
    <property type="molecule type" value="Genomic_DNA"/>
</dbReference>
<evidence type="ECO:0000313" key="11">
    <source>
        <dbReference type="Proteomes" id="UP000486847"/>
    </source>
</evidence>
<evidence type="ECO:0000256" key="1">
    <source>
        <dbReference type="ARBA" id="ARBA00004571"/>
    </source>
</evidence>
<dbReference type="AlphaFoldDB" id="A0A3W4JPZ9"/>
<dbReference type="Proteomes" id="UP000486847">
    <property type="component" value="Unassembled WGS sequence"/>
</dbReference>
<comment type="subcellular location">
    <subcellularLocation>
        <location evidence="1 9">Cell outer membrane</location>
        <topology evidence="1 9">Multi-pass membrane protein</topology>
    </subcellularLocation>
</comment>
<keyword evidence="4" id="KW-1134">Transmembrane beta strand</keyword>
<evidence type="ECO:0000256" key="8">
    <source>
        <dbReference type="ARBA" id="ARBA00023237"/>
    </source>
</evidence>
<dbReference type="GO" id="GO:0009297">
    <property type="term" value="P:pilus assembly"/>
    <property type="evidence" value="ECO:0007669"/>
    <property type="project" value="InterPro"/>
</dbReference>
<dbReference type="Gene3D" id="2.60.40.2070">
    <property type="match status" value="1"/>
</dbReference>
<dbReference type="InterPro" id="IPR043142">
    <property type="entry name" value="PapC-like_C_sf"/>
</dbReference>
<keyword evidence="7 9" id="KW-0472">Membrane</keyword>
<proteinExistence type="inferred from homology"/>
<evidence type="ECO:0000256" key="2">
    <source>
        <dbReference type="ARBA" id="ARBA00008064"/>
    </source>
</evidence>
<dbReference type="GO" id="GO:0015473">
    <property type="term" value="F:fimbrial usher porin activity"/>
    <property type="evidence" value="ECO:0007669"/>
    <property type="project" value="InterPro"/>
</dbReference>
<protein>
    <submittedName>
        <fullName evidence="10">Aggregative adherence fimbria I usher protein AggC</fullName>
    </submittedName>
</protein>
<dbReference type="PANTHER" id="PTHR30451:SF9">
    <property type="entry name" value="F1 CAPSULE-ANCHORING PROTEIN"/>
    <property type="match status" value="1"/>
</dbReference>
<keyword evidence="3 9" id="KW-0813">Transport</keyword>
<evidence type="ECO:0000256" key="3">
    <source>
        <dbReference type="ARBA" id="ARBA00022448"/>
    </source>
</evidence>
<evidence type="ECO:0000256" key="7">
    <source>
        <dbReference type="ARBA" id="ARBA00023136"/>
    </source>
</evidence>
<evidence type="ECO:0000256" key="4">
    <source>
        <dbReference type="ARBA" id="ARBA00022452"/>
    </source>
</evidence>
<keyword evidence="5 9" id="KW-0812">Transmembrane</keyword>
<dbReference type="PROSITE" id="PS01151">
    <property type="entry name" value="FIMBRIAL_USHER"/>
    <property type="match status" value="1"/>
</dbReference>
<sequence>MKTSSFIIVILLYFRIENVIAHTFSFDASLLNHGSGGIDLTLLEKGGQLPGIYPVDIILNGSRIDSRDIFFYTKKNRHGEYYLKPCLTRDILINYGVKIEEYPNLFRQNSEKNRDSSDCADLSVIPQATEDYHFIKQQLILGIPQVAIRPPLTGIAHETMWDDGISAFLLNWQVEGSHWEYRSNTRNSSDNFWASLEPGINLGSWRIRNLTTWNKSSGQSGKWESSYIRVERGLNNIKSRLTFGDDYTPSDIFDSVPFRGGMLGSDENMVPYNQREFAPVVRGIARTQARIEVRQNGYLIQSRIVSPGAFALTDLPVTGNGGDLQVWVLESDGTIQTFNVPFTTPAIALREGYLKYNVTVGEYRPSDDSIEGAYLGQLTAMYGLPWSLTAFGGIQVSEHYQGNALGLGLSLGGFGSISLDTIYSRGQQKGYSNEIGKTWRVRYDKSFELTGTSFAAGYQDSSAGYHSLADVLDTYRNGTAYRSYDNRIRRTTINISQALGEWGSVALNGGRDEYRDKVKQDYIGASYSNSWKGITFAVNWSRNNNIGDYYSNSLRTENNLNLWMSIPMKRWLGGDDKGVTATAQIQRITGQNTLYETGLNGRAFGQKLYWDIREQIVPGSKYDADTSLLNLRWSGGYGELTGMYSYNRNTRQMNVGTSGSMAIHSGGIAFGQKTDDTMALIAAPGIAGASVGGWPGVSTDFRGYTLVGHVSPYQENIITLDPTTFPDNTEVSQTDRRVIPTKGALVQAEFKTRVGNRALVTLTRKDGTLLPFGTVVTLERKTGEAFESAGVVDDKGKVYLSGLSEAGKLKAQWGTNSQCYADYKLPLKKGMSGIFLTRAVCM</sequence>
<dbReference type="PANTHER" id="PTHR30451">
    <property type="entry name" value="OUTER MEMBRANE USHER PROTEIN"/>
    <property type="match status" value="1"/>
</dbReference>
<dbReference type="InterPro" id="IPR018030">
    <property type="entry name" value="Fimbrial_membr_usher_CS"/>
</dbReference>
<dbReference type="FunFam" id="2.60.40.2610:FF:000001">
    <property type="entry name" value="Outer membrane fimbrial usher protein"/>
    <property type="match status" value="1"/>
</dbReference>
<reference evidence="10 11" key="1">
    <citation type="submission" date="2019-10" db="EMBL/GenBank/DDBJ databases">
        <title>Comparative genomic analysis of antimicrobial resistant Escherichia coli of diverse origin.</title>
        <authorList>
            <person name="Ghatak S."/>
            <person name="Milton A.P."/>
            <person name="Rhetso K."/>
            <person name="Purkait D."/>
            <person name="Das S."/>
            <person name="Puro K.-U."/>
            <person name="Shakuntala I."/>
            <person name="Sen A."/>
            <person name="Sanjukta R."/>
            <person name="Priya G.B."/>
            <person name="Mawlong M."/>
            <person name="Lyngdoh V."/>
            <person name="Rynghang J."/>
            <person name="Mawphlang B.L."/>
        </authorList>
    </citation>
    <scope>NUCLEOTIDE SEQUENCE [LARGE SCALE GENOMIC DNA]</scope>
    <source>
        <strain evidence="10 11">SE161</strain>
    </source>
</reference>
<dbReference type="InterPro" id="IPR042186">
    <property type="entry name" value="FimD_plug_dom"/>
</dbReference>
<evidence type="ECO:0000256" key="6">
    <source>
        <dbReference type="ARBA" id="ARBA00022729"/>
    </source>
</evidence>
<dbReference type="SUPFAM" id="SSF141729">
    <property type="entry name" value="FimD N-terminal domain-like"/>
    <property type="match status" value="1"/>
</dbReference>
<keyword evidence="6" id="KW-0732">Signal</keyword>
<evidence type="ECO:0000256" key="5">
    <source>
        <dbReference type="ARBA" id="ARBA00022692"/>
    </source>
</evidence>
<comment type="caution">
    <text evidence="10">The sequence shown here is derived from an EMBL/GenBank/DDBJ whole genome shotgun (WGS) entry which is preliminary data.</text>
</comment>
<dbReference type="Gene3D" id="2.60.40.2610">
    <property type="entry name" value="Outer membrane usher protein FimD, plug domain"/>
    <property type="match status" value="1"/>
</dbReference>
<name>A0A3W4JPZ9_ECOLX</name>
<dbReference type="Pfam" id="PF00577">
    <property type="entry name" value="Usher"/>
    <property type="match status" value="1"/>
</dbReference>
<accession>A0A3W4JPZ9</accession>
<dbReference type="InterPro" id="IPR037224">
    <property type="entry name" value="PapC_N_sf"/>
</dbReference>
<dbReference type="InterPro" id="IPR025949">
    <property type="entry name" value="PapC-like_C"/>
</dbReference>
<dbReference type="InterPro" id="IPR000015">
    <property type="entry name" value="Fimb_usher"/>
</dbReference>
<dbReference type="Gene3D" id="3.10.20.410">
    <property type="match status" value="1"/>
</dbReference>
<dbReference type="FunFam" id="2.60.40.3110:FF:000001">
    <property type="entry name" value="Putative fimbrial outer membrane usher"/>
    <property type="match status" value="1"/>
</dbReference>
<dbReference type="Pfam" id="PF13954">
    <property type="entry name" value="PapC_N"/>
    <property type="match status" value="1"/>
</dbReference>
<evidence type="ECO:0000256" key="9">
    <source>
        <dbReference type="RuleBase" id="RU003884"/>
    </source>
</evidence>